<name>A0A605G2P1_SALDE</name>
<proteinExistence type="predicted"/>
<accession>A0A605G2P1</accession>
<dbReference type="EMBL" id="DAATPT010000065">
    <property type="protein sequence ID" value="HAE9590599.1"/>
    <property type="molecule type" value="Genomic_DNA"/>
</dbReference>
<reference evidence="1" key="2">
    <citation type="submission" date="2018-06" db="EMBL/GenBank/DDBJ databases">
        <authorList>
            <consortium name="NARMS: The National Antimicrobial Resistance Monitoring System"/>
        </authorList>
    </citation>
    <scope>NUCLEOTIDE SEQUENCE</scope>
    <source>
        <strain evidence="1">FSIS11810200</strain>
    </source>
</reference>
<sequence length="113" mass="13397">MIVVVAVFIHCFGDKEKLKQEITAESISYLADLLNIKEIPYSYERRSQIPEISIIFFGIIKDSITLNERFAPKSDEELKNFTNVYTDYERLKFWSTTPRELMIKYINQMSFIQ</sequence>
<gene>
    <name evidence="1" type="ORF">DNB94_23310</name>
    <name evidence="2" type="ORF">G4X28_004642</name>
</gene>
<reference evidence="2" key="3">
    <citation type="submission" date="2018-07" db="EMBL/GenBank/DDBJ databases">
        <authorList>
            <consortium name="NCBI Pathogen Detection Project"/>
        </authorList>
    </citation>
    <scope>NUCLEOTIDE SEQUENCE</scope>
    <source>
        <strain evidence="2">Salmonella enterica</strain>
    </source>
</reference>
<dbReference type="AlphaFoldDB" id="A0A605G2P1"/>
<comment type="caution">
    <text evidence="1">The sequence shown here is derived from an EMBL/GenBank/DDBJ whole genome shotgun (WGS) entry which is preliminary data.</text>
</comment>
<organism evidence="1">
    <name type="scientific">Salmonella derby</name>
    <dbReference type="NCBI Taxonomy" id="28144"/>
    <lineage>
        <taxon>Bacteria</taxon>
        <taxon>Pseudomonadati</taxon>
        <taxon>Pseudomonadota</taxon>
        <taxon>Gammaproteobacteria</taxon>
        <taxon>Enterobacterales</taxon>
        <taxon>Enterobacteriaceae</taxon>
        <taxon>Salmonella</taxon>
    </lineage>
</organism>
<dbReference type="EMBL" id="AAKRYU010000111">
    <property type="protein sequence ID" value="ECV3724823.1"/>
    <property type="molecule type" value="Genomic_DNA"/>
</dbReference>
<reference evidence="2" key="1">
    <citation type="journal article" date="2018" name="Genome Biol.">
        <title>SKESA: strategic k-mer extension for scrupulous assemblies.</title>
        <authorList>
            <person name="Souvorov A."/>
            <person name="Agarwala R."/>
            <person name="Lipman D.J."/>
        </authorList>
    </citation>
    <scope>NUCLEOTIDE SEQUENCE</scope>
    <source>
        <strain evidence="2">Salmonella enterica</strain>
    </source>
</reference>
<evidence type="ECO:0000313" key="1">
    <source>
        <dbReference type="EMBL" id="ECV3724823.1"/>
    </source>
</evidence>
<protein>
    <submittedName>
        <fullName evidence="1">NTPase</fullName>
    </submittedName>
</protein>
<evidence type="ECO:0000313" key="2">
    <source>
        <dbReference type="EMBL" id="HAE9590599.1"/>
    </source>
</evidence>